<feature type="transmembrane region" description="Helical" evidence="1">
    <location>
        <begin position="33"/>
        <end position="52"/>
    </location>
</feature>
<feature type="transmembrane region" description="Helical" evidence="1">
    <location>
        <begin position="138"/>
        <end position="165"/>
    </location>
</feature>
<keyword evidence="1" id="KW-0472">Membrane</keyword>
<dbReference type="Proteomes" id="UP000234790">
    <property type="component" value="Chromosome"/>
</dbReference>
<evidence type="ECO:0000313" key="2">
    <source>
        <dbReference type="EMBL" id="AUM63001.1"/>
    </source>
</evidence>
<reference evidence="2 3" key="1">
    <citation type="submission" date="2017-12" db="EMBL/GenBank/DDBJ databases">
        <title>Complete genome sequence of Spiroplasma monobiae MQ-1 (ATCC 33825).</title>
        <authorList>
            <person name="Tsai Y.-M."/>
            <person name="Lo W.-S."/>
            <person name="Wu P.-S."/>
            <person name="Cho S.-T."/>
            <person name="Kuo C.-H."/>
        </authorList>
    </citation>
    <scope>NUCLEOTIDE SEQUENCE [LARGE SCALE GENOMIC DNA]</scope>
    <source>
        <strain evidence="2 3">MQ-1</strain>
    </source>
</reference>
<dbReference type="KEGG" id="smoo:SMONO_v1c07520"/>
<protein>
    <recommendedName>
        <fullName evidence="4">Transmembrane protein</fullName>
    </recommendedName>
</protein>
<sequence length="242" mass="28585">MKKIRENKNLIIFFTIIFLSFPIQNLFENKTVVVSISLFINVILILISFYFVTAFSSKFLKHAEDYNFELSKGNLENINSLNRNFRFYITMFTILALFTISIISTYSSLSYTDKLAGEIEWWNKNQLYKYLNFDYFNIAFFCLMLLINILFLYAVGYIVSCLFIYSIMKIVFTSNRVFIEKIYKKSIVLSFIIKKLMQKMAQANLKIESIEKTWKDKIILISNIESEELKTIKKGNTPPELF</sequence>
<dbReference type="AlphaFoldDB" id="A0A2K9LVQ0"/>
<organism evidence="2 3">
    <name type="scientific">Spiroplasma monobiae MQ-1</name>
    <dbReference type="NCBI Taxonomy" id="1336748"/>
    <lineage>
        <taxon>Bacteria</taxon>
        <taxon>Bacillati</taxon>
        <taxon>Mycoplasmatota</taxon>
        <taxon>Mollicutes</taxon>
        <taxon>Entomoplasmatales</taxon>
        <taxon>Spiroplasmataceae</taxon>
        <taxon>Spiroplasma</taxon>
    </lineage>
</organism>
<feature type="transmembrane region" description="Helical" evidence="1">
    <location>
        <begin position="87"/>
        <end position="106"/>
    </location>
</feature>
<keyword evidence="1" id="KW-1133">Transmembrane helix</keyword>
<accession>A0A2K9LVQ0</accession>
<evidence type="ECO:0000256" key="1">
    <source>
        <dbReference type="SAM" id="Phobius"/>
    </source>
</evidence>
<dbReference type="OrthoDB" id="9842276at2"/>
<proteinExistence type="predicted"/>
<keyword evidence="3" id="KW-1185">Reference proteome</keyword>
<evidence type="ECO:0000313" key="3">
    <source>
        <dbReference type="Proteomes" id="UP000234790"/>
    </source>
</evidence>
<evidence type="ECO:0008006" key="4">
    <source>
        <dbReference type="Google" id="ProtNLM"/>
    </source>
</evidence>
<dbReference type="EMBL" id="CP025543">
    <property type="protein sequence ID" value="AUM63001.1"/>
    <property type="molecule type" value="Genomic_DNA"/>
</dbReference>
<dbReference type="RefSeq" id="WP_101781037.1">
    <property type="nucleotide sequence ID" value="NZ_CP025543.1"/>
</dbReference>
<keyword evidence="1" id="KW-0812">Transmembrane</keyword>
<gene>
    <name evidence="2" type="ORF">SMONO_v1c07520</name>
</gene>
<name>A0A2K9LVQ0_SPISQ</name>
<feature type="transmembrane region" description="Helical" evidence="1">
    <location>
        <begin position="9"/>
        <end position="27"/>
    </location>
</feature>